<feature type="transmembrane region" description="Helical" evidence="1">
    <location>
        <begin position="46"/>
        <end position="68"/>
    </location>
</feature>
<dbReference type="Pfam" id="PF11804">
    <property type="entry name" value="DUF3325"/>
    <property type="match status" value="1"/>
</dbReference>
<keyword evidence="3" id="KW-1185">Reference proteome</keyword>
<feature type="transmembrane region" description="Helical" evidence="1">
    <location>
        <begin position="100"/>
        <end position="118"/>
    </location>
</feature>
<dbReference type="OrthoDB" id="8858882at2"/>
<dbReference type="KEGG" id="pacr:FXN63_20825"/>
<dbReference type="InterPro" id="IPR021762">
    <property type="entry name" value="DUF3325"/>
</dbReference>
<proteinExistence type="predicted"/>
<gene>
    <name evidence="2" type="ORF">FXN63_20825</name>
</gene>
<organism evidence="2 3">
    <name type="scientific">Pigmentiphaga aceris</name>
    <dbReference type="NCBI Taxonomy" id="1940612"/>
    <lineage>
        <taxon>Bacteria</taxon>
        <taxon>Pseudomonadati</taxon>
        <taxon>Pseudomonadota</taxon>
        <taxon>Betaproteobacteria</taxon>
        <taxon>Burkholderiales</taxon>
        <taxon>Alcaligenaceae</taxon>
        <taxon>Pigmentiphaga</taxon>
    </lineage>
</organism>
<reference evidence="2 3" key="1">
    <citation type="submission" date="2019-08" db="EMBL/GenBank/DDBJ databases">
        <title>Amphibian skin-associated Pigmentiphaga: genome sequence and occurrence across geography and hosts.</title>
        <authorList>
            <person name="Bletz M.C."/>
            <person name="Bunk B."/>
            <person name="Sproeer C."/>
            <person name="Biwer P."/>
            <person name="Reiter S."/>
            <person name="Rabemananjara F.C.E."/>
            <person name="Schulz S."/>
            <person name="Overmann J."/>
            <person name="Vences M."/>
        </authorList>
    </citation>
    <scope>NUCLEOTIDE SEQUENCE [LARGE SCALE GENOMIC DNA]</scope>
    <source>
        <strain evidence="2 3">Mada1488</strain>
    </source>
</reference>
<evidence type="ECO:0000313" key="2">
    <source>
        <dbReference type="EMBL" id="QEI08010.1"/>
    </source>
</evidence>
<dbReference type="RefSeq" id="WP_148817115.1">
    <property type="nucleotide sequence ID" value="NZ_CP043046.1"/>
</dbReference>
<evidence type="ECO:0000256" key="1">
    <source>
        <dbReference type="SAM" id="Phobius"/>
    </source>
</evidence>
<dbReference type="AlphaFoldDB" id="A0A5C0B428"/>
<accession>A0A5C0B428</accession>
<protein>
    <submittedName>
        <fullName evidence="2">DUF3325 domain-containing protein</fullName>
    </submittedName>
</protein>
<keyword evidence="1" id="KW-0472">Membrane</keyword>
<name>A0A5C0B428_9BURK</name>
<keyword evidence="1" id="KW-0812">Transmembrane</keyword>
<sequence length="119" mass="12298">MNSSCASVAGIFFAYAGFAALALAMDRHYADAFGRGESPSPSLRRTMQMVGSLALVLSLAMNVAGAGWAFGSLYWLGGLTLAALTLALLLAYVPRLGLRAAVPSVGLALMTTALSLTLR</sequence>
<evidence type="ECO:0000313" key="3">
    <source>
        <dbReference type="Proteomes" id="UP000325161"/>
    </source>
</evidence>
<dbReference type="EMBL" id="CP043046">
    <property type="protein sequence ID" value="QEI08010.1"/>
    <property type="molecule type" value="Genomic_DNA"/>
</dbReference>
<feature type="transmembrane region" description="Helical" evidence="1">
    <location>
        <begin position="74"/>
        <end position="93"/>
    </location>
</feature>
<feature type="transmembrane region" description="Helical" evidence="1">
    <location>
        <begin position="6"/>
        <end position="25"/>
    </location>
</feature>
<keyword evidence="1" id="KW-1133">Transmembrane helix</keyword>
<dbReference type="Proteomes" id="UP000325161">
    <property type="component" value="Chromosome"/>
</dbReference>